<accession>A0A2J0YY48</accession>
<gene>
    <name evidence="5" type="ORF">CEJ86_22625</name>
</gene>
<dbReference type="Pfam" id="PF00392">
    <property type="entry name" value="GntR"/>
    <property type="match status" value="1"/>
</dbReference>
<dbReference type="GO" id="GO:0003677">
    <property type="term" value="F:DNA binding"/>
    <property type="evidence" value="ECO:0007669"/>
    <property type="project" value="UniProtKB-KW"/>
</dbReference>
<dbReference type="Proteomes" id="UP000231987">
    <property type="component" value="Unassembled WGS sequence"/>
</dbReference>
<dbReference type="InterPro" id="IPR008920">
    <property type="entry name" value="TF_FadR/GntR_C"/>
</dbReference>
<dbReference type="PANTHER" id="PTHR43537:SF6">
    <property type="entry name" value="HTH-TYPE TRANSCRIPTIONAL REPRESSOR RSPR"/>
    <property type="match status" value="1"/>
</dbReference>
<evidence type="ECO:0000256" key="1">
    <source>
        <dbReference type="ARBA" id="ARBA00023015"/>
    </source>
</evidence>
<protein>
    <submittedName>
        <fullName evidence="5">GntR family transcriptional regulator</fullName>
    </submittedName>
</protein>
<dbReference type="InterPro" id="IPR036390">
    <property type="entry name" value="WH_DNA-bd_sf"/>
</dbReference>
<evidence type="ECO:0000259" key="4">
    <source>
        <dbReference type="PROSITE" id="PS50949"/>
    </source>
</evidence>
<dbReference type="SMART" id="SM00895">
    <property type="entry name" value="FCD"/>
    <property type="match status" value="1"/>
</dbReference>
<dbReference type="PROSITE" id="PS50949">
    <property type="entry name" value="HTH_GNTR"/>
    <property type="match status" value="1"/>
</dbReference>
<dbReference type="AlphaFoldDB" id="A0A2J0YY48"/>
<dbReference type="Pfam" id="PF07729">
    <property type="entry name" value="FCD"/>
    <property type="match status" value="1"/>
</dbReference>
<dbReference type="Gene3D" id="1.20.120.530">
    <property type="entry name" value="GntR ligand-binding domain-like"/>
    <property type="match status" value="1"/>
</dbReference>
<dbReference type="SMART" id="SM00345">
    <property type="entry name" value="HTH_GNTR"/>
    <property type="match status" value="1"/>
</dbReference>
<sequence>MVVQIGCQRMTAAKDMNLESLKIDTGETAAAQVERDLRESIIRLELAPGMRLSEQEIATRMGVSRQPVREALIALGKSKLVDIRPNRGTVVVRISARQMMESRFVREAIEVAVARRASETFDSWTRRKIDTILARQKAANEANDHNAFRREDEQFHIAIAEGAGCGLAWNAISDIKAHMDRVCNLQLRHPDSMKKLIAEHEAIITAIDARDADAAAAAMRSHLNGILADLPQIEADNPDLFE</sequence>
<feature type="domain" description="HTH gntR-type" evidence="4">
    <location>
        <begin position="27"/>
        <end position="94"/>
    </location>
</feature>
<dbReference type="InterPro" id="IPR036388">
    <property type="entry name" value="WH-like_DNA-bd_sf"/>
</dbReference>
<proteinExistence type="predicted"/>
<keyword evidence="3" id="KW-0804">Transcription</keyword>
<dbReference type="SUPFAM" id="SSF46785">
    <property type="entry name" value="Winged helix' DNA-binding domain"/>
    <property type="match status" value="1"/>
</dbReference>
<dbReference type="InterPro" id="IPR000524">
    <property type="entry name" value="Tscrpt_reg_HTH_GntR"/>
</dbReference>
<keyword evidence="2" id="KW-0238">DNA-binding</keyword>
<evidence type="ECO:0000256" key="3">
    <source>
        <dbReference type="ARBA" id="ARBA00023163"/>
    </source>
</evidence>
<comment type="caution">
    <text evidence="5">The sequence shown here is derived from an EMBL/GenBank/DDBJ whole genome shotgun (WGS) entry which is preliminary data.</text>
</comment>
<dbReference type="GO" id="GO:0003700">
    <property type="term" value="F:DNA-binding transcription factor activity"/>
    <property type="evidence" value="ECO:0007669"/>
    <property type="project" value="InterPro"/>
</dbReference>
<evidence type="ECO:0000313" key="5">
    <source>
        <dbReference type="EMBL" id="PJR13193.1"/>
    </source>
</evidence>
<dbReference type="EMBL" id="NJGD01000011">
    <property type="protein sequence ID" value="PJR13193.1"/>
    <property type="molecule type" value="Genomic_DNA"/>
</dbReference>
<evidence type="ECO:0000313" key="6">
    <source>
        <dbReference type="Proteomes" id="UP000231987"/>
    </source>
</evidence>
<reference evidence="5 6" key="1">
    <citation type="submission" date="2017-06" db="EMBL/GenBank/DDBJ databases">
        <title>Ensifer strains isolated from leguminous trees and herbs display diverse denitrification phenotypes with some acting as strong N2O sinks.</title>
        <authorList>
            <person name="Woliy K."/>
            <person name="Mania D."/>
            <person name="Bakken L.R."/>
            <person name="Frostegard A."/>
        </authorList>
    </citation>
    <scope>NUCLEOTIDE SEQUENCE [LARGE SCALE GENOMIC DNA]</scope>
    <source>
        <strain evidence="5 6">AC50a</strain>
    </source>
</reference>
<dbReference type="SUPFAM" id="SSF48008">
    <property type="entry name" value="GntR ligand-binding domain-like"/>
    <property type="match status" value="1"/>
</dbReference>
<organism evidence="5 6">
    <name type="scientific">Rhizobium meliloti</name>
    <name type="common">Ensifer meliloti</name>
    <name type="synonym">Sinorhizobium meliloti</name>
    <dbReference type="NCBI Taxonomy" id="382"/>
    <lineage>
        <taxon>Bacteria</taxon>
        <taxon>Pseudomonadati</taxon>
        <taxon>Pseudomonadota</taxon>
        <taxon>Alphaproteobacteria</taxon>
        <taxon>Hyphomicrobiales</taxon>
        <taxon>Rhizobiaceae</taxon>
        <taxon>Sinorhizobium/Ensifer group</taxon>
        <taxon>Sinorhizobium</taxon>
    </lineage>
</organism>
<dbReference type="Gene3D" id="1.10.10.10">
    <property type="entry name" value="Winged helix-like DNA-binding domain superfamily/Winged helix DNA-binding domain"/>
    <property type="match status" value="1"/>
</dbReference>
<evidence type="ECO:0000256" key="2">
    <source>
        <dbReference type="ARBA" id="ARBA00023125"/>
    </source>
</evidence>
<dbReference type="PANTHER" id="PTHR43537">
    <property type="entry name" value="TRANSCRIPTIONAL REGULATOR, GNTR FAMILY"/>
    <property type="match status" value="1"/>
</dbReference>
<keyword evidence="1" id="KW-0805">Transcription regulation</keyword>
<dbReference type="InterPro" id="IPR011711">
    <property type="entry name" value="GntR_C"/>
</dbReference>
<name>A0A2J0YY48_RHIML</name>
<dbReference type="CDD" id="cd07377">
    <property type="entry name" value="WHTH_GntR"/>
    <property type="match status" value="1"/>
</dbReference>